<sequence>MKQTLLLASFLALGTWAQAQNSAFSIKPALPQTGQEITITYNPAGTALADASSITALAYLYDGNKPKVQEIQLYKKNNGWEGWFTPAAGIDGALLQFRADENNENNGGYGYSVLVHNAKKQPVADALHGLAAAYIEWGTVVGITHDPKKGLQLLDQEVSQYPHQARAIINTKLNGLAAAYQGEEKRQQIAAELEAFTQLKGLSGKELRMLAQFYQVIGNTEKASDYTSRAKVMDPKVGTENERLAAFNQEKNADARIAMGLVFLKDFPIHTEVPSVVASMATLYAKKQKWTEFENLLKQYPSANMYEIYTSAAWALYETGQNAQKAKELAWKGYQLALKEVNEPSGAKDNLLTSADWRTKREYALGEVADVCGAIMLKEGDKATATKYLAKAYESTRGLNPGINERYAQVLAASPNKAEAQKTIEAIVASGNGTSRVKQSLKQLFVSLGNSETGFDAYWSKVEAPARDKMKTALQKSSL</sequence>
<evidence type="ECO:0000313" key="2">
    <source>
        <dbReference type="EMBL" id="QHL88087.1"/>
    </source>
</evidence>
<feature type="signal peptide" evidence="1">
    <location>
        <begin position="1"/>
        <end position="19"/>
    </location>
</feature>
<dbReference type="EMBL" id="CP047897">
    <property type="protein sequence ID" value="QHL88087.1"/>
    <property type="molecule type" value="Genomic_DNA"/>
</dbReference>
<evidence type="ECO:0000313" key="3">
    <source>
        <dbReference type="Proteomes" id="UP000464214"/>
    </source>
</evidence>
<gene>
    <name evidence="2" type="ORF">GU926_11855</name>
</gene>
<keyword evidence="1" id="KW-0732">Signal</keyword>
<dbReference type="InterPro" id="IPR011990">
    <property type="entry name" value="TPR-like_helical_dom_sf"/>
</dbReference>
<dbReference type="RefSeq" id="WP_160692114.1">
    <property type="nucleotide sequence ID" value="NZ_CP047897.1"/>
</dbReference>
<keyword evidence="3" id="KW-1185">Reference proteome</keyword>
<dbReference type="Gene3D" id="1.25.40.10">
    <property type="entry name" value="Tetratricopeptide repeat domain"/>
    <property type="match status" value="1"/>
</dbReference>
<feature type="chain" id="PRO_5026844730" description="Tetratricopeptide repeat protein" evidence="1">
    <location>
        <begin position="20"/>
        <end position="479"/>
    </location>
</feature>
<dbReference type="KEGG" id="nib:GU926_11855"/>
<organism evidence="2 3">
    <name type="scientific">Nibribacter ruber</name>
    <dbReference type="NCBI Taxonomy" id="2698458"/>
    <lineage>
        <taxon>Bacteria</taxon>
        <taxon>Pseudomonadati</taxon>
        <taxon>Bacteroidota</taxon>
        <taxon>Cytophagia</taxon>
        <taxon>Cytophagales</taxon>
        <taxon>Hymenobacteraceae</taxon>
        <taxon>Nibribacter</taxon>
    </lineage>
</organism>
<proteinExistence type="predicted"/>
<name>A0A6P1NWL6_9BACT</name>
<dbReference type="AlphaFoldDB" id="A0A6P1NWL6"/>
<reference evidence="2 3" key="1">
    <citation type="submission" date="2020-01" db="EMBL/GenBank/DDBJ databases">
        <authorList>
            <person name="Kim M."/>
        </authorList>
    </citation>
    <scope>NUCLEOTIDE SEQUENCE [LARGE SCALE GENOMIC DNA]</scope>
    <source>
        <strain evidence="2 3">BT10</strain>
    </source>
</reference>
<evidence type="ECO:0008006" key="4">
    <source>
        <dbReference type="Google" id="ProtNLM"/>
    </source>
</evidence>
<dbReference type="SUPFAM" id="SSF48452">
    <property type="entry name" value="TPR-like"/>
    <property type="match status" value="1"/>
</dbReference>
<protein>
    <recommendedName>
        <fullName evidence="4">Tetratricopeptide repeat protein</fullName>
    </recommendedName>
</protein>
<dbReference type="Proteomes" id="UP000464214">
    <property type="component" value="Chromosome"/>
</dbReference>
<accession>A0A6P1NWL6</accession>
<evidence type="ECO:0000256" key="1">
    <source>
        <dbReference type="SAM" id="SignalP"/>
    </source>
</evidence>